<dbReference type="Pfam" id="PF23276">
    <property type="entry name" value="TPR_24"/>
    <property type="match status" value="1"/>
</dbReference>
<feature type="domain" description="PROP1-like PPR" evidence="7">
    <location>
        <begin position="77"/>
        <end position="246"/>
    </location>
</feature>
<feature type="domain" description="Pentatricopeptide repeat-containing protein-mitochondrial" evidence="8">
    <location>
        <begin position="285"/>
        <end position="415"/>
    </location>
</feature>
<evidence type="ECO:0000256" key="1">
    <source>
        <dbReference type="ARBA" id="ARBA00006192"/>
    </source>
</evidence>
<accession>A0A8H5HTX5</accession>
<comment type="subunit">
    <text evidence="4">Binds to mitochondrial small subunit 15S rRNA.</text>
</comment>
<dbReference type="OrthoDB" id="185373at2759"/>
<feature type="repeat" description="PPR" evidence="5">
    <location>
        <begin position="108"/>
        <end position="142"/>
    </location>
</feature>
<dbReference type="InterPro" id="IPR057027">
    <property type="entry name" value="TPR_mt"/>
</dbReference>
<name>A0A8H5HTX5_9AGAR</name>
<proteinExistence type="inferred from homology"/>
<evidence type="ECO:0000259" key="7">
    <source>
        <dbReference type="Pfam" id="PF17177"/>
    </source>
</evidence>
<evidence type="ECO:0000259" key="8">
    <source>
        <dbReference type="Pfam" id="PF23276"/>
    </source>
</evidence>
<evidence type="ECO:0000256" key="6">
    <source>
        <dbReference type="SAM" id="MobiDB-lite"/>
    </source>
</evidence>
<dbReference type="EMBL" id="JAACJN010000022">
    <property type="protein sequence ID" value="KAF5389447.1"/>
    <property type="molecule type" value="Genomic_DNA"/>
</dbReference>
<dbReference type="GO" id="GO:0031930">
    <property type="term" value="P:mitochondria-nucleus signaling pathway"/>
    <property type="evidence" value="ECO:0007669"/>
    <property type="project" value="TreeGrafter"/>
</dbReference>
<dbReference type="Pfam" id="PF17177">
    <property type="entry name" value="PPR_long"/>
    <property type="match status" value="1"/>
</dbReference>
<evidence type="ECO:0008006" key="11">
    <source>
        <dbReference type="Google" id="ProtNLM"/>
    </source>
</evidence>
<dbReference type="PROSITE" id="PS51375">
    <property type="entry name" value="PPR"/>
    <property type="match status" value="3"/>
</dbReference>
<protein>
    <recommendedName>
        <fullName evidence="11">Pentacotripeptide-repeat region of PRORP domain-containing protein</fullName>
    </recommendedName>
</protein>
<evidence type="ECO:0000256" key="3">
    <source>
        <dbReference type="ARBA" id="ARBA00044493"/>
    </source>
</evidence>
<dbReference type="Proteomes" id="UP000518752">
    <property type="component" value="Unassembled WGS sequence"/>
</dbReference>
<comment type="similarity">
    <text evidence="1">Belongs to the CCM1 family.</text>
</comment>
<evidence type="ECO:0000256" key="4">
    <source>
        <dbReference type="ARBA" id="ARBA00044511"/>
    </source>
</evidence>
<keyword evidence="10" id="KW-1185">Reference proteome</keyword>
<sequence>MLGASRWSVRRVSSRTPQLYHFNAPRARPFTSPSSSGEHPPIGTGSAEVLRSKPFQFDQSSSVHYQKTRNVPSLARSNYHLARAADRRDSLLALSIVGEMKRQGVQPDKFTYYYLLRSMINNTRTSDAWAIFDDMLLVGITPDVGIFNVLIEAHQMRNSSYLWPIVKKMEEMGVEPNAATYNLIINYCISSKNVENALRYLQLMKNKGIEPELGTLQSIVEIAAESGNARLALDLVHGFESDSVRRLESDVWLHCLSAAASCLWKDGVLECWEYVVQELNLNPSEGLCMSVLHTASRHGLPDLATDVLRVLKLTGVPFQDRHFSPLIEAFVNANQIKEAFMAVDVMLESIPPHPPALLPIFDKVRKDAEAFDSAWALLDHVHEERPLNILSLNVLVKAAVALRDLQRAIGAYRSFSDYNIKADRDTFHTLLEGTITAHHQQLGDRILREMKDAEISFDTRTYELLIELSLTQKTYEEAFGYLEEMKAAGFVPSMEVYKMLVKKCAQNGDSRYNLALEEMDEMGYEVTAELRQKAKDAYLETAGGLETSEG</sequence>
<reference evidence="9 10" key="1">
    <citation type="journal article" date="2020" name="ISME J.">
        <title>Uncovering the hidden diversity of litter-decomposition mechanisms in mushroom-forming fungi.</title>
        <authorList>
            <person name="Floudas D."/>
            <person name="Bentzer J."/>
            <person name="Ahren D."/>
            <person name="Johansson T."/>
            <person name="Persson P."/>
            <person name="Tunlid A."/>
        </authorList>
    </citation>
    <scope>NUCLEOTIDE SEQUENCE [LARGE SCALE GENOMIC DNA]</scope>
    <source>
        <strain evidence="9 10">CBS 406.79</strain>
    </source>
</reference>
<comment type="caution">
    <text evidence="9">The sequence shown here is derived from an EMBL/GenBank/DDBJ whole genome shotgun (WGS) entry which is preliminary data.</text>
</comment>
<organism evidence="9 10">
    <name type="scientific">Collybiopsis confluens</name>
    <dbReference type="NCBI Taxonomy" id="2823264"/>
    <lineage>
        <taxon>Eukaryota</taxon>
        <taxon>Fungi</taxon>
        <taxon>Dikarya</taxon>
        <taxon>Basidiomycota</taxon>
        <taxon>Agaricomycotina</taxon>
        <taxon>Agaricomycetes</taxon>
        <taxon>Agaricomycetidae</taxon>
        <taxon>Agaricales</taxon>
        <taxon>Marasmiineae</taxon>
        <taxon>Omphalotaceae</taxon>
        <taxon>Collybiopsis</taxon>
    </lineage>
</organism>
<gene>
    <name evidence="9" type="ORF">D9757_004288</name>
</gene>
<dbReference type="InterPro" id="IPR033443">
    <property type="entry name" value="PROP1-like_PPR_dom"/>
</dbReference>
<feature type="repeat" description="PPR" evidence="5">
    <location>
        <begin position="177"/>
        <end position="211"/>
    </location>
</feature>
<dbReference type="Pfam" id="PF13812">
    <property type="entry name" value="PPR_3"/>
    <property type="match status" value="1"/>
</dbReference>
<evidence type="ECO:0000313" key="10">
    <source>
        <dbReference type="Proteomes" id="UP000518752"/>
    </source>
</evidence>
<dbReference type="NCBIfam" id="TIGR00756">
    <property type="entry name" value="PPR"/>
    <property type="match status" value="2"/>
</dbReference>
<dbReference type="InterPro" id="IPR011990">
    <property type="entry name" value="TPR-like_helical_dom_sf"/>
</dbReference>
<evidence type="ECO:0000256" key="5">
    <source>
        <dbReference type="PROSITE-ProRule" id="PRU00708"/>
    </source>
</evidence>
<keyword evidence="2" id="KW-0677">Repeat</keyword>
<dbReference type="InterPro" id="IPR002885">
    <property type="entry name" value="PPR_rpt"/>
</dbReference>
<evidence type="ECO:0000313" key="9">
    <source>
        <dbReference type="EMBL" id="KAF5389447.1"/>
    </source>
</evidence>
<dbReference type="PANTHER" id="PTHR47936">
    <property type="entry name" value="PPR_LONG DOMAIN-CONTAINING PROTEIN"/>
    <property type="match status" value="1"/>
</dbReference>
<evidence type="ECO:0000256" key="2">
    <source>
        <dbReference type="ARBA" id="ARBA00022737"/>
    </source>
</evidence>
<feature type="region of interest" description="Disordered" evidence="6">
    <location>
        <begin position="23"/>
        <end position="45"/>
    </location>
</feature>
<dbReference type="Gene3D" id="1.25.40.10">
    <property type="entry name" value="Tetratricopeptide repeat domain"/>
    <property type="match status" value="3"/>
</dbReference>
<feature type="repeat" description="PPR" evidence="5">
    <location>
        <begin position="458"/>
        <end position="492"/>
    </location>
</feature>
<dbReference type="PANTHER" id="PTHR47936:SF1">
    <property type="entry name" value="PENTATRICOPEPTIDE REPEAT-CONTAINING PROTEIN GUN1, CHLOROPLASTIC"/>
    <property type="match status" value="1"/>
</dbReference>
<dbReference type="AlphaFoldDB" id="A0A8H5HTX5"/>
<comment type="function">
    <text evidence="3">Regulates mitochondrial small subunit maturation by controlling 15S rRNA 5'-end processing. Localizes to the 5' precursor of the 15S rRNA in a position that is subsequently occupied by mS47 in the mature yeast mtSSU. Uses structure and sequence-specific RNA recognition, binding to a single-stranded region of the precursor and specifically recognizing bases -6 to -1. The exchange of Ccm1 for mS47 is coupled to the irreversible removal of precursor rRNA that is accompanied by conformational changes of the mitoribosomal proteins uS5m and mS26. These conformational changes signal completion of 5'-end rRNA processing through protection of the mature 5'-end of the 15S rRNA and stabilization of mS47. The removal of the 5' precursor together with the dissociation of Ccm1 may be catalyzed by the 5'-3' exoribonuclease Pet127. Involved in the specific removal of group I introns in mitochondrial encoded transcripts.</text>
</comment>